<evidence type="ECO:0000256" key="2">
    <source>
        <dbReference type="ARBA" id="ARBA00010897"/>
    </source>
</evidence>
<dbReference type="Proteomes" id="UP000198943">
    <property type="component" value="Unassembled WGS sequence"/>
</dbReference>
<dbReference type="InterPro" id="IPR041525">
    <property type="entry name" value="N/Namide_PRibTrfase"/>
</dbReference>
<dbReference type="Pfam" id="PF17767">
    <property type="entry name" value="NAPRTase_N"/>
    <property type="match status" value="1"/>
</dbReference>
<dbReference type="InterPro" id="IPR036068">
    <property type="entry name" value="Nicotinate_pribotase-like_C"/>
</dbReference>
<dbReference type="Pfam" id="PF17956">
    <property type="entry name" value="NAPRTase_C"/>
    <property type="match status" value="1"/>
</dbReference>
<evidence type="ECO:0000256" key="4">
    <source>
        <dbReference type="ARBA" id="ARBA00022553"/>
    </source>
</evidence>
<dbReference type="EC" id="6.3.4.21" evidence="3 9"/>
<evidence type="ECO:0000313" key="14">
    <source>
        <dbReference type="Proteomes" id="UP000198943"/>
    </source>
</evidence>
<protein>
    <recommendedName>
        <fullName evidence="3 9">Nicotinate phosphoribosyltransferase</fullName>
        <ecNumber evidence="3 9">6.3.4.21</ecNumber>
    </recommendedName>
</protein>
<evidence type="ECO:0000256" key="9">
    <source>
        <dbReference type="RuleBase" id="RU365100"/>
    </source>
</evidence>
<keyword evidence="13" id="KW-0328">Glycosyltransferase</keyword>
<dbReference type="Gene3D" id="3.20.140.10">
    <property type="entry name" value="nicotinate phosphoribosyltransferase"/>
    <property type="match status" value="1"/>
</dbReference>
<accession>A0A1G6P0L5</accession>
<evidence type="ECO:0000259" key="11">
    <source>
        <dbReference type="Pfam" id="PF17767"/>
    </source>
</evidence>
<feature type="domain" description="Nicotinate phosphoribosyltransferase N-terminal" evidence="11">
    <location>
        <begin position="11"/>
        <end position="135"/>
    </location>
</feature>
<dbReference type="InterPro" id="IPR006405">
    <property type="entry name" value="Nic_PRibTrfase_pncB"/>
</dbReference>
<comment type="catalytic activity">
    <reaction evidence="8 9">
        <text>5-phospho-alpha-D-ribose 1-diphosphate + nicotinate + ATP + H2O = nicotinate beta-D-ribonucleotide + ADP + phosphate + diphosphate</text>
        <dbReference type="Rhea" id="RHEA:36163"/>
        <dbReference type="ChEBI" id="CHEBI:15377"/>
        <dbReference type="ChEBI" id="CHEBI:30616"/>
        <dbReference type="ChEBI" id="CHEBI:32544"/>
        <dbReference type="ChEBI" id="CHEBI:33019"/>
        <dbReference type="ChEBI" id="CHEBI:43474"/>
        <dbReference type="ChEBI" id="CHEBI:57502"/>
        <dbReference type="ChEBI" id="CHEBI:58017"/>
        <dbReference type="ChEBI" id="CHEBI:456216"/>
        <dbReference type="EC" id="6.3.4.21"/>
    </reaction>
</comment>
<dbReference type="InterPro" id="IPR040727">
    <property type="entry name" value="NAPRTase_N"/>
</dbReference>
<evidence type="ECO:0000313" key="13">
    <source>
        <dbReference type="EMBL" id="SDC72997.1"/>
    </source>
</evidence>
<comment type="pathway">
    <text evidence="1 9">Cofactor biosynthesis; NAD(+) biosynthesis; nicotinate D-ribonucleotide from nicotinate: step 1/1.</text>
</comment>
<keyword evidence="14" id="KW-1185">Reference proteome</keyword>
<comment type="function">
    <text evidence="9">Catalyzes the first step in the biosynthesis of NAD from nicotinic acid, the ATP-dependent synthesis of beta-nicotinate D-ribonucleotide from nicotinate and 5-phospho-D-ribose 1-phosphate.</text>
</comment>
<evidence type="ECO:0000259" key="10">
    <source>
        <dbReference type="Pfam" id="PF04095"/>
    </source>
</evidence>
<dbReference type="PIRSF" id="PIRSF000484">
    <property type="entry name" value="NAPRT"/>
    <property type="match status" value="1"/>
</dbReference>
<dbReference type="InterPro" id="IPR007229">
    <property type="entry name" value="Nic_PRibTrfase-Fam"/>
</dbReference>
<evidence type="ECO:0000256" key="7">
    <source>
        <dbReference type="ARBA" id="ARBA00022679"/>
    </source>
</evidence>
<keyword evidence="4" id="KW-0597">Phosphoprotein</keyword>
<dbReference type="SUPFAM" id="SSF54675">
    <property type="entry name" value="Nicotinate/Quinolinate PRTase N-terminal domain-like"/>
    <property type="match status" value="1"/>
</dbReference>
<sequence length="487" mass="54588">MPTVAVQNLTLLTDFYELTMGNGYFLNGFYKKQSYFDVFYRSVPDNGGFAIACGLTDIIEYVKNLHFTEADIEFLRGKGIFDEKFLKYLRKFKFTGDIYAVPEGTPVFPYEPIITVKAPAAEAQLMETFILLCVNHQSCIATKANRIVRAAGGRPVMEFGSRRAQGVSGAVIGARAAYIGGCVATACTLTDELYGVPAAGTMAHSWVQMFDTEYEAFKFYAETYPNNAVLLVDTYNTLKSGVPNAIRVFKEYLATGKKFGNFGIRLDSGDLAYLTKKARAMLDEAGLTDAKIVVSNSLDEYLIRDLLQQGAKIDSFGVGERLITSKSSPVFGGVYKLVAVEKEDGTIVPKIKISENTAKITNPGFKKVYRFYDKKTGKAIADEICMRDEMVSEALPHTIFDPEATWKQRTLTDFRIRELQVPIFKKGKLVYKQPGLKELQEYCAREVAGLWDEVKRFENPHKYNVDLSKKLWTLKHDMLAQSGKKEI</sequence>
<dbReference type="NCBIfam" id="TIGR01513">
    <property type="entry name" value="NAPRTase_put"/>
    <property type="match status" value="1"/>
</dbReference>
<dbReference type="NCBIfam" id="NF006695">
    <property type="entry name" value="PRK09243.1-2"/>
    <property type="match status" value="1"/>
</dbReference>
<dbReference type="PANTHER" id="PTHR11098:SF1">
    <property type="entry name" value="NICOTINATE PHOSPHORIBOSYLTRANSFERASE"/>
    <property type="match status" value="1"/>
</dbReference>
<dbReference type="OrthoDB" id="9770610at2"/>
<dbReference type="RefSeq" id="WP_093731074.1">
    <property type="nucleotide sequence ID" value="NZ_FMYW01000018.1"/>
</dbReference>
<evidence type="ECO:0000259" key="12">
    <source>
        <dbReference type="Pfam" id="PF17956"/>
    </source>
</evidence>
<evidence type="ECO:0000256" key="8">
    <source>
        <dbReference type="ARBA" id="ARBA00048668"/>
    </source>
</evidence>
<dbReference type="GO" id="GO:0047280">
    <property type="term" value="F:nicotinamide phosphoribosyltransferase activity"/>
    <property type="evidence" value="ECO:0007669"/>
    <property type="project" value="UniProtKB-ARBA"/>
</dbReference>
<reference evidence="14" key="1">
    <citation type="submission" date="2016-10" db="EMBL/GenBank/DDBJ databases">
        <authorList>
            <person name="Varghese N."/>
            <person name="Submissions S."/>
        </authorList>
    </citation>
    <scope>NUCLEOTIDE SEQUENCE [LARGE SCALE GENOMIC DNA]</scope>
    <source>
        <strain evidence="14">DSM 11005</strain>
    </source>
</reference>
<comment type="PTM">
    <text evidence="9">Transiently phosphorylated on a His residue during the reaction cycle. Phosphorylation strongly increases the affinity for substrates and increases the rate of nicotinate D-ribonucleotide production. Dephosphorylation regenerates the low-affinity form of the enzyme, leading to product release.</text>
</comment>
<dbReference type="Pfam" id="PF04095">
    <property type="entry name" value="NAPRTase"/>
    <property type="match status" value="1"/>
</dbReference>
<dbReference type="AlphaFoldDB" id="A0A1G6P0L5"/>
<dbReference type="Gene3D" id="3.20.20.70">
    <property type="entry name" value="Aldolase class I"/>
    <property type="match status" value="1"/>
</dbReference>
<dbReference type="InterPro" id="IPR041619">
    <property type="entry name" value="NAPRTase_C"/>
</dbReference>
<gene>
    <name evidence="13" type="ORF">SAMN04487864_1185</name>
</gene>
<organism evidence="13 14">
    <name type="scientific">Succiniclasticum ruminis</name>
    <dbReference type="NCBI Taxonomy" id="40841"/>
    <lineage>
        <taxon>Bacteria</taxon>
        <taxon>Bacillati</taxon>
        <taxon>Bacillota</taxon>
        <taxon>Negativicutes</taxon>
        <taxon>Acidaminococcales</taxon>
        <taxon>Acidaminococcaceae</taxon>
        <taxon>Succiniclasticum</taxon>
    </lineage>
</organism>
<keyword evidence="6 9" id="KW-0662">Pyridine nucleotide biosynthesis</keyword>
<dbReference type="NCBIfam" id="NF009131">
    <property type="entry name" value="PRK12484.1"/>
    <property type="match status" value="1"/>
</dbReference>
<dbReference type="GO" id="GO:0005829">
    <property type="term" value="C:cytosol"/>
    <property type="evidence" value="ECO:0007669"/>
    <property type="project" value="TreeGrafter"/>
</dbReference>
<dbReference type="GO" id="GO:0034355">
    <property type="term" value="P:NAD+ biosynthetic process via the salvage pathway"/>
    <property type="evidence" value="ECO:0007669"/>
    <property type="project" value="TreeGrafter"/>
</dbReference>
<evidence type="ECO:0000256" key="5">
    <source>
        <dbReference type="ARBA" id="ARBA00022598"/>
    </source>
</evidence>
<keyword evidence="5 9" id="KW-0436">Ligase</keyword>
<dbReference type="GO" id="GO:0004516">
    <property type="term" value="F:nicotinate phosphoribosyltransferase activity"/>
    <property type="evidence" value="ECO:0007669"/>
    <property type="project" value="UniProtKB-UniRule"/>
</dbReference>
<proteinExistence type="inferred from homology"/>
<keyword evidence="7 9" id="KW-0808">Transferase</keyword>
<comment type="similarity">
    <text evidence="2 9">Belongs to the NAPRTase family.</text>
</comment>
<evidence type="ECO:0000256" key="1">
    <source>
        <dbReference type="ARBA" id="ARBA00004952"/>
    </source>
</evidence>
<dbReference type="FunFam" id="3.20.20.70:FF:000076">
    <property type="entry name" value="Nicotinate phosphoribosyltransferase"/>
    <property type="match status" value="1"/>
</dbReference>
<dbReference type="SUPFAM" id="SSF51690">
    <property type="entry name" value="Nicotinate/Quinolinate PRTase C-terminal domain-like"/>
    <property type="match status" value="1"/>
</dbReference>
<name>A0A1G6P0L5_9FIRM</name>
<dbReference type="InterPro" id="IPR013785">
    <property type="entry name" value="Aldolase_TIM"/>
</dbReference>
<feature type="domain" description="Nicotinate phosphoribosyltransferase C-terminal" evidence="12">
    <location>
        <begin position="366"/>
        <end position="475"/>
    </location>
</feature>
<evidence type="ECO:0000256" key="3">
    <source>
        <dbReference type="ARBA" id="ARBA00013236"/>
    </source>
</evidence>
<dbReference type="UniPathway" id="UPA00253">
    <property type="reaction ID" value="UER00457"/>
</dbReference>
<dbReference type="CDD" id="cd01570">
    <property type="entry name" value="NAPRTase_A"/>
    <property type="match status" value="1"/>
</dbReference>
<feature type="domain" description="Nicotinate/nicotinamide phosphoribosyltransferase" evidence="10">
    <location>
        <begin position="157"/>
        <end position="328"/>
    </location>
</feature>
<evidence type="ECO:0000256" key="6">
    <source>
        <dbReference type="ARBA" id="ARBA00022642"/>
    </source>
</evidence>
<dbReference type="PANTHER" id="PTHR11098">
    <property type="entry name" value="NICOTINATE PHOSPHORIBOSYLTRANSFERASE"/>
    <property type="match status" value="1"/>
</dbReference>
<dbReference type="EMBL" id="FMYW01000018">
    <property type="protein sequence ID" value="SDC72997.1"/>
    <property type="molecule type" value="Genomic_DNA"/>
</dbReference>